<proteinExistence type="predicted"/>
<evidence type="ECO:0000256" key="1">
    <source>
        <dbReference type="SAM" id="MobiDB-lite"/>
    </source>
</evidence>
<keyword evidence="3" id="KW-1185">Reference proteome</keyword>
<name>A0A4Z1SPZ1_GIAMU</name>
<feature type="region of interest" description="Disordered" evidence="1">
    <location>
        <begin position="457"/>
        <end position="528"/>
    </location>
</feature>
<feature type="compositionally biased region" description="Acidic residues" evidence="1">
    <location>
        <begin position="517"/>
        <end position="528"/>
    </location>
</feature>
<dbReference type="EMBL" id="VDLU01000004">
    <property type="protein sequence ID" value="TNJ26945.1"/>
    <property type="molecule type" value="Genomic_DNA"/>
</dbReference>
<dbReference type="PANTHER" id="PTHR47026">
    <property type="entry name" value="PIGMENTOSA GTPASE REGULATOR-LIKE PROTEIN, PUTATIVE-RELATED"/>
    <property type="match status" value="1"/>
</dbReference>
<dbReference type="PANTHER" id="PTHR47026:SF2">
    <property type="entry name" value="FLAGELLAR ASSOCIATED PROTEIN"/>
    <property type="match status" value="1"/>
</dbReference>
<feature type="compositionally biased region" description="Basic and acidic residues" evidence="1">
    <location>
        <begin position="1"/>
        <end position="10"/>
    </location>
</feature>
<evidence type="ECO:0000313" key="3">
    <source>
        <dbReference type="Proteomes" id="UP000315496"/>
    </source>
</evidence>
<protein>
    <submittedName>
        <fullName evidence="2">Uncharacterized protein</fullName>
    </submittedName>
</protein>
<sequence length="528" mass="59745">MLAKSNDVDRLVTPLDPDNARAAPTPPPAAASGWGDRLSSQQSVNRVATPGENVEDGSITFPPEMARSHMQDSALNASYDPGMVSEGFGIFQPTIPTHTEDDIASQAQSQPLLPYSDDVDEELYALHDYIERMRRERTNLEAAEEYIRADKIRLKLLELFARDKKMRIARLRRKQAREVEAVKDQFEEERIELVEAYRTRKQNFDGEVEGMRASLRERQEALLQRETEALEAKHAAVHPKYSSRLLELRYTQAQLLRVGRYKEATKKREEADAQQALEDEKHLAAARQNVRRARKKIKARQATETEILESKIRFGRKALSEAFQLDKDKLTNRQTSILHELEMRHKHEVVRLRKVPDDSPFDLTEDGQDIMATEQSGEALYQAQMANKTTLTLDGESILKKYIADEYTVAAGTRTFVPTDTYRQTIMESGNGGKDDDTFDEASLDVDYVAEKTYNADLDLSEDNQQPDGATGAQGLDGNTQGEDDHFSIADDVLSQQDDPILPDEATRLETPAQADSDYEYAMDGWVD</sequence>
<feature type="region of interest" description="Disordered" evidence="1">
    <location>
        <begin position="1"/>
        <end position="57"/>
    </location>
</feature>
<dbReference type="VEuPathDB" id="GiardiaDB:GMRT_15072"/>
<gene>
    <name evidence="2" type="ORF">GMRT_15072</name>
</gene>
<dbReference type="OrthoDB" id="10252597at2759"/>
<dbReference type="Proteomes" id="UP000315496">
    <property type="component" value="Chromosome 4"/>
</dbReference>
<organism evidence="2 3">
    <name type="scientific">Giardia muris</name>
    <dbReference type="NCBI Taxonomy" id="5742"/>
    <lineage>
        <taxon>Eukaryota</taxon>
        <taxon>Metamonada</taxon>
        <taxon>Diplomonadida</taxon>
        <taxon>Hexamitidae</taxon>
        <taxon>Giardiinae</taxon>
        <taxon>Giardia</taxon>
    </lineage>
</organism>
<accession>A0A4Z1SPZ1</accession>
<reference evidence="2 3" key="1">
    <citation type="submission" date="2019-05" db="EMBL/GenBank/DDBJ databases">
        <title>The compact genome of Giardia muris reveals important steps in the evolution of intestinal protozoan parasites.</title>
        <authorList>
            <person name="Xu F."/>
            <person name="Jimenez-Gonzalez A."/>
            <person name="Einarsson E."/>
            <person name="Astvaldsson A."/>
            <person name="Peirasmaki D."/>
            <person name="Eckmann L."/>
            <person name="Andersson J.O."/>
            <person name="Svard S.G."/>
            <person name="Jerlstrom-Hultqvist J."/>
        </authorList>
    </citation>
    <scope>NUCLEOTIDE SEQUENCE [LARGE SCALE GENOMIC DNA]</scope>
    <source>
        <strain evidence="2 3">Roberts-Thomson</strain>
    </source>
</reference>
<evidence type="ECO:0000313" key="2">
    <source>
        <dbReference type="EMBL" id="TNJ26945.1"/>
    </source>
</evidence>
<dbReference type="AlphaFoldDB" id="A0A4Z1SPZ1"/>
<comment type="caution">
    <text evidence="2">The sequence shown here is derived from an EMBL/GenBank/DDBJ whole genome shotgun (WGS) entry which is preliminary data.</text>
</comment>